<dbReference type="GO" id="GO:0004829">
    <property type="term" value="F:threonine-tRNA ligase activity"/>
    <property type="evidence" value="ECO:0007669"/>
    <property type="project" value="UniProtKB-EC"/>
</dbReference>
<dbReference type="Gene3D" id="3.30.930.10">
    <property type="entry name" value="Bira Bifunctional Protein, Domain 2"/>
    <property type="match status" value="1"/>
</dbReference>
<keyword evidence="3" id="KW-1185">Reference proteome</keyword>
<dbReference type="Proteomes" id="UP001369082">
    <property type="component" value="Unassembled WGS sequence"/>
</dbReference>
<dbReference type="EC" id="6.1.1.3" evidence="2"/>
<protein>
    <submittedName>
        <fullName evidence="2">Threonine--tRNA ligase</fullName>
        <ecNumber evidence="2">6.1.1.3</ecNumber>
    </submittedName>
</protein>
<dbReference type="PANTHER" id="PTHR11451:SF44">
    <property type="entry name" value="THREONINE--TRNA LIGASE, CHLOROPLASTIC_MITOCHONDRIAL 2"/>
    <property type="match status" value="1"/>
</dbReference>
<dbReference type="PANTHER" id="PTHR11451">
    <property type="entry name" value="THREONINE-TRNA LIGASE"/>
    <property type="match status" value="1"/>
</dbReference>
<keyword evidence="1" id="KW-0648">Protein biosynthesis</keyword>
<organism evidence="2 3">
    <name type="scientific">Psychromonas aquatilis</name>
    <dbReference type="NCBI Taxonomy" id="2005072"/>
    <lineage>
        <taxon>Bacteria</taxon>
        <taxon>Pseudomonadati</taxon>
        <taxon>Pseudomonadota</taxon>
        <taxon>Gammaproteobacteria</taxon>
        <taxon>Alteromonadales</taxon>
        <taxon>Psychromonadaceae</taxon>
        <taxon>Psychromonas</taxon>
    </lineage>
</organism>
<accession>A0ABU9GUR2</accession>
<evidence type="ECO:0000313" key="3">
    <source>
        <dbReference type="Proteomes" id="UP001369082"/>
    </source>
</evidence>
<feature type="non-terminal residue" evidence="2">
    <location>
        <position position="71"/>
    </location>
</feature>
<gene>
    <name evidence="2" type="primary">thrS</name>
    <name evidence="2" type="ORF">V6256_15950</name>
</gene>
<evidence type="ECO:0000256" key="1">
    <source>
        <dbReference type="ARBA" id="ARBA00022917"/>
    </source>
</evidence>
<reference evidence="2 3" key="1">
    <citation type="submission" date="2024-02" db="EMBL/GenBank/DDBJ databases">
        <title>Bacteria isolated from the canopy kelp, Nereocystis luetkeana.</title>
        <authorList>
            <person name="Pfister C.A."/>
            <person name="Younker I.T."/>
            <person name="Light S.H."/>
        </authorList>
    </citation>
    <scope>NUCLEOTIDE SEQUENCE [LARGE SCALE GENOMIC DNA]</scope>
    <source>
        <strain evidence="2 3">TI.1.05</strain>
    </source>
</reference>
<name>A0ABU9GUR2_9GAMM</name>
<evidence type="ECO:0000313" key="2">
    <source>
        <dbReference type="EMBL" id="MEL0631059.1"/>
    </source>
</evidence>
<keyword evidence="2" id="KW-0436">Ligase</keyword>
<dbReference type="EMBL" id="JBAKAZ010000404">
    <property type="protein sequence ID" value="MEL0631059.1"/>
    <property type="molecule type" value="Genomic_DNA"/>
</dbReference>
<dbReference type="InterPro" id="IPR045864">
    <property type="entry name" value="aa-tRNA-synth_II/BPL/LPL"/>
</dbReference>
<comment type="caution">
    <text evidence="2">The sequence shown here is derived from an EMBL/GenBank/DDBJ whole genome shotgun (WGS) entry which is preliminary data.</text>
</comment>
<dbReference type="SUPFAM" id="SSF55681">
    <property type="entry name" value="Class II aaRS and biotin synthetases"/>
    <property type="match status" value="1"/>
</dbReference>
<sequence length="71" mass="8458">LKLGTELDLYHIKEEGPGMVFWHPNGWTIFRELESYIREQTLAFGYQEVKAPQNLDRSLWEKSAHCDKYKD</sequence>
<feature type="non-terminal residue" evidence="2">
    <location>
        <position position="1"/>
    </location>
</feature>
<proteinExistence type="predicted"/>